<keyword evidence="4" id="KW-1185">Reference proteome</keyword>
<sequence>MPTHHSPEAFRPDWMSPPGDSIADLLEEHGWNQTSFAERMEYTEKHVSLLINGKAALSEETAFKLEKVTGITAGFWLTREAQYREAVGRVEEEKSLANESEWLKELPVRHMLDHHWIDRYSDAGAQVAECLRFFGVASPNAWRTSYRGPVAAFRASKSFSIDPAATSTWLRQGERQAAGIDTQPFDKAAFKASLTLIRSLASEANPDVFVPKLIESCAVVGVAVVFAAAPKGCPVSGATKWLSPSKALLMLSLRHKTNDHLWFSFFHEAGHLILHGKRMMFIDGDGALDDEQEDEANRFARDVLIPPSHSAALSNLLKTEDDVVRFANAVGIAPGVVVGRMQKEGLLEWNTRLNHLKEKYRFKVAESEE</sequence>
<dbReference type="SMART" id="SM00530">
    <property type="entry name" value="HTH_XRE"/>
    <property type="match status" value="1"/>
</dbReference>
<evidence type="ECO:0000256" key="1">
    <source>
        <dbReference type="ARBA" id="ARBA00007227"/>
    </source>
</evidence>
<dbReference type="InterPro" id="IPR010359">
    <property type="entry name" value="IrrE_HExxH"/>
</dbReference>
<dbReference type="GO" id="GO:0003677">
    <property type="term" value="F:DNA binding"/>
    <property type="evidence" value="ECO:0007669"/>
    <property type="project" value="InterPro"/>
</dbReference>
<comment type="similarity">
    <text evidence="1">Belongs to the short-chain fatty acyl-CoA assimilation regulator (ScfR) family.</text>
</comment>
<proteinExistence type="inferred from homology"/>
<reference evidence="3 4" key="1">
    <citation type="submission" date="2019-01" db="EMBL/GenBank/DDBJ databases">
        <title>Genomic insights into a novel species Rhodoferax sp.</title>
        <authorList>
            <person name="Jin L."/>
        </authorList>
    </citation>
    <scope>NUCLEOTIDE SEQUENCE [LARGE SCALE GENOMIC DNA]</scope>
    <source>
        <strain evidence="3 4">CHu59-6-5</strain>
    </source>
</reference>
<feature type="domain" description="HTH cro/C1-type" evidence="2">
    <location>
        <begin position="22"/>
        <end position="76"/>
    </location>
</feature>
<dbReference type="Gene3D" id="1.10.260.40">
    <property type="entry name" value="lambda repressor-like DNA-binding domains"/>
    <property type="match status" value="1"/>
</dbReference>
<accession>A0A515DGR2</accession>
<evidence type="ECO:0000313" key="4">
    <source>
        <dbReference type="Proteomes" id="UP000316798"/>
    </source>
</evidence>
<evidence type="ECO:0000313" key="3">
    <source>
        <dbReference type="EMBL" id="QDL39613.1"/>
    </source>
</evidence>
<dbReference type="SUPFAM" id="SSF47413">
    <property type="entry name" value="lambda repressor-like DNA-binding domains"/>
    <property type="match status" value="1"/>
</dbReference>
<dbReference type="CDD" id="cd00093">
    <property type="entry name" value="HTH_XRE"/>
    <property type="match status" value="1"/>
</dbReference>
<dbReference type="PANTHER" id="PTHR43236">
    <property type="entry name" value="ANTITOXIN HIGA1"/>
    <property type="match status" value="1"/>
</dbReference>
<dbReference type="Pfam" id="PF06114">
    <property type="entry name" value="Peptidase_M78"/>
    <property type="match status" value="1"/>
</dbReference>
<dbReference type="InterPro" id="IPR001387">
    <property type="entry name" value="Cro/C1-type_HTH"/>
</dbReference>
<dbReference type="EMBL" id="CP035503">
    <property type="protein sequence ID" value="QDL39613.1"/>
    <property type="molecule type" value="Genomic_DNA"/>
</dbReference>
<dbReference type="Proteomes" id="UP000316798">
    <property type="component" value="Chromosome"/>
</dbReference>
<dbReference type="PROSITE" id="PS50943">
    <property type="entry name" value="HTH_CROC1"/>
    <property type="match status" value="1"/>
</dbReference>
<dbReference type="Pfam" id="PF01381">
    <property type="entry name" value="HTH_3"/>
    <property type="match status" value="1"/>
</dbReference>
<dbReference type="InterPro" id="IPR010982">
    <property type="entry name" value="Lambda_DNA-bd_dom_sf"/>
</dbReference>
<name>A0A515DGR2_9BURK</name>
<gene>
    <name evidence="3" type="ORF">EUB48_03575</name>
</gene>
<protein>
    <submittedName>
        <fullName evidence="3">Helix-turn-helix domain-containing protein</fullName>
    </submittedName>
</protein>
<dbReference type="OrthoDB" id="9796786at2"/>
<organism evidence="3 4">
    <name type="scientific">Rhodoferax sediminis</name>
    <dbReference type="NCBI Taxonomy" id="2509614"/>
    <lineage>
        <taxon>Bacteria</taxon>
        <taxon>Pseudomonadati</taxon>
        <taxon>Pseudomonadota</taxon>
        <taxon>Betaproteobacteria</taxon>
        <taxon>Burkholderiales</taxon>
        <taxon>Comamonadaceae</taxon>
        <taxon>Rhodoferax</taxon>
    </lineage>
</organism>
<dbReference type="InterPro" id="IPR052345">
    <property type="entry name" value="Rad_response_metalloprotease"/>
</dbReference>
<dbReference type="PANTHER" id="PTHR43236:SF2">
    <property type="entry name" value="BLL0069 PROTEIN"/>
    <property type="match status" value="1"/>
</dbReference>
<evidence type="ECO:0000259" key="2">
    <source>
        <dbReference type="PROSITE" id="PS50943"/>
    </source>
</evidence>
<dbReference type="KEGG" id="rhf:EUB48_03575"/>
<dbReference type="AlphaFoldDB" id="A0A515DGR2"/>